<feature type="domain" description="Big-1" evidence="2">
    <location>
        <begin position="707"/>
        <end position="801"/>
    </location>
</feature>
<dbReference type="InterPro" id="IPR008964">
    <property type="entry name" value="Invasin/intimin_cell_adhesion"/>
</dbReference>
<dbReference type="InterPro" id="IPR013783">
    <property type="entry name" value="Ig-like_fold"/>
</dbReference>
<dbReference type="PANTHER" id="PTHR39576:SF2">
    <property type="entry name" value="ATTACHING AND EFFACING PROTEIN HOMOLOG-RELATED"/>
    <property type="match status" value="1"/>
</dbReference>
<evidence type="ECO:0000256" key="1">
    <source>
        <dbReference type="ARBA" id="ARBA00010116"/>
    </source>
</evidence>
<dbReference type="InterPro" id="IPR051715">
    <property type="entry name" value="Intimin-Invasin_domain"/>
</dbReference>
<dbReference type="PANTHER" id="PTHR39576">
    <property type="entry name" value="ATTACHING AND EFFACING PROTEIN HOMOLOG-RELATED-RELATED"/>
    <property type="match status" value="1"/>
</dbReference>
<dbReference type="Proteomes" id="UP001466893">
    <property type="component" value="Chromosome"/>
</dbReference>
<keyword evidence="4" id="KW-1185">Reference proteome</keyword>
<feature type="domain" description="Big-1" evidence="2">
    <location>
        <begin position="611"/>
        <end position="702"/>
    </location>
</feature>
<sequence length="1344" mass="142627">MMTIHMPEWMRRTAWGVIFLQLVSPLLLSLAPVAQAKEYEDYRNMDETMSGLQALVNEPRMLTRSSSPPDDPALQKTIQALPELGSDIDAAQNENNREPTDRWLAPKVAQAGRLLMSEDVSASSFNMARSVGEGLVNQHINDWMGEKGSLNASLGTDGMIAGDLFVSLLDNDNQLVFGQLGLRTNDERNIANVGLGYRQQVNGWMYGVNTFYDYDYTGKNARLGVGAEAWADYLKLSANTYYGLTDWHASSIDSMTEYDERPANGFDVRLEGWLLAHPQWGGKLKYERYFGKNIALTGGGPDNLKDDPFALTLGLNYTPFPLLTFSGERSFGDSRDTRLDLAVNYRLGVPLWRQLDPDSVGIQRSLIGSKYALVDRNYDIVMQYRKQTLLALSLPQQFTVEAGSTLRIPVMVTKAKYGLERIEWSASTNFISNGGSWHQPSMTALDVQVPAYVSSRSRAAASQDYVLTAIGVDKNGNRAAPVTTMIHVMRSSEVIQQLAVAPNTPQLANNQNAYTINAKVVGANGQPIVGQRVTFRVSQLADSNGVSAATLFTDQASDKESLSVDTDSQGIATMKVRSRVIGNGVITAALRNGNDSSARVSFIADVATARLADLAVVTDNALANGRQANELRATVSDRYGNPLANYAVGFSADNGATVVGGNTVLTDANGHALLRLTHTRVVTSTVTANVNNVTLSKQVKFVVDRATARFVNSSAAQGALANGVAGNAMEVKVADALGNPVPGMAIQFVPDVPVNVLPAQAMTDAQGVAKTTLTSRRAGNFNATAKLVGTTQVAQVSTRFIPDGNSAQLPDENLVISPDGAVANGIARNGVTATVVDANDNPISGVTVDFSVSAGATLAAATGVTGPDGKVQTTVVSNNIGVYTVSATVNGRVISKSTVFVPDPATAQITDANLLVDINGALANGQAVNRVTAIVTDAGGNRLSGVRVNFSVGAGATLSSAQGMSDQDGKVTTNVTSLHAARYSVTAQVAGSSASKDVDFIADVATAKLTSVALEGTAVDKVANGTDTFVFKATVKDANANPVSGATVHWTQDKGAGVTLTSQSVTDSTGVAVATLTSTRNATLAIQVAASLDSVKRVNADKKVSFGQQMVNVQGVTRDAVTGNVLPGVTVKIFNAQGDPQPAYTVTSDSSGNYALTTKQGVYFVQAILAGYITLDTELEVDVAGVTNYTKNFVLSPLLNGKAARIVLTWDATPRDMDSHLFVPMGNSTAHVQYSARKPAGADAELDVDNTRGYGPETITIDRTHTGNYCYSVYRYSTDAQVMTGAKVKLYLSDGRSFDLESDNAAGYLTSRVWYVFKISVDQNGTVDVNPVNTLSTNTNLNGC</sequence>
<protein>
    <submittedName>
        <fullName evidence="3">Inverse autotransporter beta domain-containing protein</fullName>
    </submittedName>
</protein>
<feature type="domain" description="Big-1" evidence="2">
    <location>
        <begin position="496"/>
        <end position="603"/>
    </location>
</feature>
<dbReference type="SUPFAM" id="SSF49373">
    <property type="entry name" value="Invasin/intimin cell-adhesion fragments"/>
    <property type="match status" value="6"/>
</dbReference>
<reference evidence="3 4" key="1">
    <citation type="submission" date="2024-04" db="EMBL/GenBank/DDBJ databases">
        <title>Kosakonia calanthae sp. nov., a halophilic bacterium isolated from leaves of Calanthe tiplacata.</title>
        <authorList>
            <person name="Wu P."/>
        </authorList>
    </citation>
    <scope>NUCLEOTIDE SEQUENCE [LARGE SCALE GENOMIC DNA]</scope>
    <source>
        <strain evidence="3 4">BYX6</strain>
    </source>
</reference>
<dbReference type="InterPro" id="IPR038177">
    <property type="entry name" value="IAT_beta_sf"/>
</dbReference>
<dbReference type="InterPro" id="IPR024519">
    <property type="entry name" value="IAT_beta"/>
</dbReference>
<dbReference type="SMART" id="SM00634">
    <property type="entry name" value="BID_1"/>
    <property type="match status" value="6"/>
</dbReference>
<organism evidence="3 4">
    <name type="scientific">Kosakonia calanthes</name>
    <dbReference type="NCBI Taxonomy" id="3139408"/>
    <lineage>
        <taxon>Bacteria</taxon>
        <taxon>Pseudomonadati</taxon>
        <taxon>Pseudomonadota</taxon>
        <taxon>Gammaproteobacteria</taxon>
        <taxon>Enterobacterales</taxon>
        <taxon>Enterobacteriaceae</taxon>
        <taxon>Kosakonia</taxon>
    </lineage>
</organism>
<dbReference type="PROSITE" id="PS51127">
    <property type="entry name" value="BIG1"/>
    <property type="match status" value="6"/>
</dbReference>
<feature type="domain" description="Big-1" evidence="2">
    <location>
        <begin position="911"/>
        <end position="1001"/>
    </location>
</feature>
<dbReference type="SUPFAM" id="SSF49464">
    <property type="entry name" value="Carboxypeptidase regulatory domain-like"/>
    <property type="match status" value="1"/>
</dbReference>
<dbReference type="Gene3D" id="2.40.160.160">
    <property type="entry name" value="Inverse autotransporter, beta-domain"/>
    <property type="match status" value="1"/>
</dbReference>
<feature type="domain" description="Big-1" evidence="2">
    <location>
        <begin position="811"/>
        <end position="901"/>
    </location>
</feature>
<dbReference type="Gene3D" id="2.60.40.1120">
    <property type="entry name" value="Carboxypeptidase-like, regulatory domain"/>
    <property type="match status" value="1"/>
</dbReference>
<evidence type="ECO:0000313" key="3">
    <source>
        <dbReference type="EMBL" id="WZV97908.1"/>
    </source>
</evidence>
<dbReference type="Gene3D" id="2.60.40.10">
    <property type="entry name" value="Immunoglobulins"/>
    <property type="match status" value="6"/>
</dbReference>
<name>A0ABZ3B8U5_9ENTR</name>
<dbReference type="EMBL" id="CP151800">
    <property type="protein sequence ID" value="WZV97908.1"/>
    <property type="molecule type" value="Genomic_DNA"/>
</dbReference>
<feature type="domain" description="Big-1" evidence="2">
    <location>
        <begin position="1011"/>
        <end position="1107"/>
    </location>
</feature>
<dbReference type="Pfam" id="PF02369">
    <property type="entry name" value="Big_1"/>
    <property type="match status" value="6"/>
</dbReference>
<evidence type="ECO:0000259" key="2">
    <source>
        <dbReference type="PROSITE" id="PS51127"/>
    </source>
</evidence>
<accession>A0ABZ3B8U5</accession>
<comment type="similarity">
    <text evidence="1">Belongs to the intimin/invasin family.</text>
</comment>
<dbReference type="Pfam" id="PF11924">
    <property type="entry name" value="IAT_beta"/>
    <property type="match status" value="1"/>
</dbReference>
<proteinExistence type="inferred from homology"/>
<dbReference type="Gene3D" id="2.60.120.380">
    <property type="match status" value="1"/>
</dbReference>
<evidence type="ECO:0000313" key="4">
    <source>
        <dbReference type="Proteomes" id="UP001466893"/>
    </source>
</evidence>
<dbReference type="RefSeq" id="WP_342322538.1">
    <property type="nucleotide sequence ID" value="NZ_CP151800.1"/>
</dbReference>
<dbReference type="InterPro" id="IPR008969">
    <property type="entry name" value="CarboxyPept-like_regulatory"/>
</dbReference>
<dbReference type="InterPro" id="IPR003344">
    <property type="entry name" value="Big_1_dom"/>
</dbReference>
<gene>
    <name evidence="3" type="ORF">AAEY27_20045</name>
</gene>